<dbReference type="EMBL" id="CZBY01000001">
    <property type="protein sequence ID" value="CUQ81263.1"/>
    <property type="molecule type" value="Genomic_DNA"/>
</dbReference>
<evidence type="ECO:0000256" key="3">
    <source>
        <dbReference type="ARBA" id="ARBA00022833"/>
    </source>
</evidence>
<evidence type="ECO:0000256" key="4">
    <source>
        <dbReference type="SAM" id="Phobius"/>
    </source>
</evidence>
<gene>
    <name evidence="6" type="ORF">ERS852540_00238</name>
</gene>
<feature type="domain" description="RanBP2-type" evidence="5">
    <location>
        <begin position="87"/>
        <end position="115"/>
    </location>
</feature>
<dbReference type="InterPro" id="IPR001876">
    <property type="entry name" value="Znf_RanBP2"/>
</dbReference>
<dbReference type="SMART" id="SM00547">
    <property type="entry name" value="ZnF_RBZ"/>
    <property type="match status" value="1"/>
</dbReference>
<evidence type="ECO:0000256" key="1">
    <source>
        <dbReference type="ARBA" id="ARBA00022723"/>
    </source>
</evidence>
<sequence>MFDYEISSKMNVLAWVNFIVGLIVSAVAIIVCVNTGGAFTWIGIIGGGFGVLDTLVVSFIIVALGKISGSLETMVYYSKSWNPMISSIASWECKKCGTINPGDTIVCSKCNEYKE</sequence>
<protein>
    <recommendedName>
        <fullName evidence="5">RanBP2-type domain-containing protein</fullName>
    </recommendedName>
</protein>
<organism evidence="6 7">
    <name type="scientific">[Eubacterium] siraeum</name>
    <dbReference type="NCBI Taxonomy" id="39492"/>
    <lineage>
        <taxon>Bacteria</taxon>
        <taxon>Bacillati</taxon>
        <taxon>Bacillota</taxon>
        <taxon>Clostridia</taxon>
        <taxon>Eubacteriales</taxon>
        <taxon>Oscillospiraceae</taxon>
        <taxon>Oscillospiraceae incertae sedis</taxon>
    </lineage>
</organism>
<evidence type="ECO:0000256" key="2">
    <source>
        <dbReference type="ARBA" id="ARBA00022771"/>
    </source>
</evidence>
<keyword evidence="4" id="KW-0472">Membrane</keyword>
<reference evidence="6 7" key="1">
    <citation type="submission" date="2015-09" db="EMBL/GenBank/DDBJ databases">
        <authorList>
            <consortium name="Pathogen Informatics"/>
        </authorList>
    </citation>
    <scope>NUCLEOTIDE SEQUENCE [LARGE SCALE GENOMIC DNA]</scope>
    <source>
        <strain evidence="6 7">2789STDY5834928</strain>
    </source>
</reference>
<keyword evidence="1" id="KW-0479">Metal-binding</keyword>
<accession>A0A174Z1F7</accession>
<name>A0A174Z1F7_9FIRM</name>
<keyword evidence="3" id="KW-0862">Zinc</keyword>
<feature type="transmembrane region" description="Helical" evidence="4">
    <location>
        <begin position="39"/>
        <end position="64"/>
    </location>
</feature>
<feature type="transmembrane region" description="Helical" evidence="4">
    <location>
        <begin position="12"/>
        <end position="33"/>
    </location>
</feature>
<proteinExistence type="predicted"/>
<dbReference type="AlphaFoldDB" id="A0A174Z1F7"/>
<dbReference type="PROSITE" id="PS50199">
    <property type="entry name" value="ZF_RANBP2_2"/>
    <property type="match status" value="1"/>
</dbReference>
<evidence type="ECO:0000313" key="7">
    <source>
        <dbReference type="Proteomes" id="UP000095662"/>
    </source>
</evidence>
<dbReference type="GO" id="GO:0008270">
    <property type="term" value="F:zinc ion binding"/>
    <property type="evidence" value="ECO:0007669"/>
    <property type="project" value="UniProtKB-KW"/>
</dbReference>
<keyword evidence="4" id="KW-0812">Transmembrane</keyword>
<dbReference type="PROSITE" id="PS01358">
    <property type="entry name" value="ZF_RANBP2_1"/>
    <property type="match status" value="1"/>
</dbReference>
<dbReference type="Proteomes" id="UP000095662">
    <property type="component" value="Unassembled WGS sequence"/>
</dbReference>
<evidence type="ECO:0000259" key="5">
    <source>
        <dbReference type="PROSITE" id="PS50199"/>
    </source>
</evidence>
<evidence type="ECO:0000313" key="6">
    <source>
        <dbReference type="EMBL" id="CUQ81263.1"/>
    </source>
</evidence>
<keyword evidence="4" id="KW-1133">Transmembrane helix</keyword>
<keyword evidence="2" id="KW-0863">Zinc-finger</keyword>